<reference evidence="1 2" key="1">
    <citation type="submission" date="2020-10" db="EMBL/GenBank/DDBJ databases">
        <title>Sequencing the genomes of 1000 actinobacteria strains.</title>
        <authorList>
            <person name="Klenk H.-P."/>
        </authorList>
    </citation>
    <scope>NUCLEOTIDE SEQUENCE [LARGE SCALE GENOMIC DNA]</scope>
    <source>
        <strain evidence="1 2">DSM 7307</strain>
    </source>
</reference>
<accession>A0ABR9IYW4</accession>
<evidence type="ECO:0000313" key="2">
    <source>
        <dbReference type="Proteomes" id="UP000620262"/>
    </source>
</evidence>
<gene>
    <name evidence="1" type="ORF">H4W29_005515</name>
</gene>
<keyword evidence="2" id="KW-1185">Reference proteome</keyword>
<evidence type="ECO:0000313" key="1">
    <source>
        <dbReference type="EMBL" id="MBE1508270.1"/>
    </source>
</evidence>
<comment type="caution">
    <text evidence="1">The sequence shown here is derived from an EMBL/GenBank/DDBJ whole genome shotgun (WGS) entry which is preliminary data.</text>
</comment>
<dbReference type="Proteomes" id="UP000620262">
    <property type="component" value="Unassembled WGS sequence"/>
</dbReference>
<dbReference type="EMBL" id="JADBEC010000002">
    <property type="protein sequence ID" value="MBE1508270.1"/>
    <property type="molecule type" value="Genomic_DNA"/>
</dbReference>
<sequence length="80" mass="8159">MLEVGISDFIALSVMGIHGDLPCVFEMLSGLHHISPLVIDPHLGDGLAPTPGRFDTAIASASISAGTLAARGALLPATRP</sequence>
<protein>
    <submittedName>
        <fullName evidence="1">Uncharacterized protein</fullName>
    </submittedName>
</protein>
<name>A0ABR9IYW4_RHIVS</name>
<organism evidence="1 2">
    <name type="scientific">Rhizobium viscosum</name>
    <name type="common">Arthrobacter viscosus</name>
    <dbReference type="NCBI Taxonomy" id="1673"/>
    <lineage>
        <taxon>Bacteria</taxon>
        <taxon>Pseudomonadati</taxon>
        <taxon>Pseudomonadota</taxon>
        <taxon>Alphaproteobacteria</taxon>
        <taxon>Hyphomicrobiales</taxon>
        <taxon>Rhizobiaceae</taxon>
        <taxon>Rhizobium/Agrobacterium group</taxon>
        <taxon>Rhizobium</taxon>
    </lineage>
</organism>
<proteinExistence type="predicted"/>